<evidence type="ECO:0000256" key="2">
    <source>
        <dbReference type="ARBA" id="ARBA00022448"/>
    </source>
</evidence>
<dbReference type="SUPFAM" id="SSF53807">
    <property type="entry name" value="Helical backbone' metal receptor"/>
    <property type="match status" value="1"/>
</dbReference>
<organism evidence="5 6">
    <name type="scientific">Sedimentibacter saalensis</name>
    <dbReference type="NCBI Taxonomy" id="130788"/>
    <lineage>
        <taxon>Bacteria</taxon>
        <taxon>Bacillati</taxon>
        <taxon>Bacillota</taxon>
        <taxon>Tissierellia</taxon>
        <taxon>Sedimentibacter</taxon>
    </lineage>
</organism>
<feature type="chain" id="PRO_5039217522" evidence="4">
    <location>
        <begin position="25"/>
        <end position="329"/>
    </location>
</feature>
<keyword evidence="3 4" id="KW-0732">Signal</keyword>
<dbReference type="AlphaFoldDB" id="A0A562JLG7"/>
<evidence type="ECO:0000256" key="1">
    <source>
        <dbReference type="ARBA" id="ARBA00011028"/>
    </source>
</evidence>
<evidence type="ECO:0000313" key="6">
    <source>
        <dbReference type="Proteomes" id="UP000315343"/>
    </source>
</evidence>
<dbReference type="EMBL" id="VLKH01000001">
    <property type="protein sequence ID" value="TWH83755.1"/>
    <property type="molecule type" value="Genomic_DNA"/>
</dbReference>
<evidence type="ECO:0000313" key="5">
    <source>
        <dbReference type="EMBL" id="TWH83755.1"/>
    </source>
</evidence>
<keyword evidence="6" id="KW-1185">Reference proteome</keyword>
<comment type="caution">
    <text evidence="5">The sequence shown here is derived from an EMBL/GenBank/DDBJ whole genome shotgun (WGS) entry which is preliminary data.</text>
</comment>
<dbReference type="GO" id="GO:0030001">
    <property type="term" value="P:metal ion transport"/>
    <property type="evidence" value="ECO:0007669"/>
    <property type="project" value="InterPro"/>
</dbReference>
<dbReference type="OrthoDB" id="9810636at2"/>
<dbReference type="PANTHER" id="PTHR42953:SF3">
    <property type="entry name" value="HIGH-AFFINITY ZINC UPTAKE SYSTEM PROTEIN ZNUA"/>
    <property type="match status" value="1"/>
</dbReference>
<evidence type="ECO:0000256" key="3">
    <source>
        <dbReference type="ARBA" id="ARBA00022729"/>
    </source>
</evidence>
<accession>A0A562JLG7</accession>
<dbReference type="RefSeq" id="WP_145079164.1">
    <property type="nucleotide sequence ID" value="NZ_DAMBUX010000009.1"/>
</dbReference>
<name>A0A562JLG7_9FIRM</name>
<gene>
    <name evidence="5" type="ORF">LY60_00367</name>
</gene>
<keyword evidence="2" id="KW-0813">Transport</keyword>
<sequence length="329" mass="36400">MKKNLIIVLVLCVCMCTLFGCSKASGSGSSKGDNSDKLSVVCTTFPQYDWVREIIGDKADHINLTLLLDDGMDLHSYQPTAEDISKIAGCDVFIYVGGESDGWVEDALAEATNKEMQVINLIEVIGDSAKEEEVTEGMEVEEAEEGHGEEIEYDEHVWLSLKNAQLICNSICTSISTLDADNSEYYKKNLETYIDRLSALDSDYKKTVDNSVRSTVLFGDRFPFRYMVDDYGLDYYAAFLGCSAETEASFGTILFLSEKMDELDLSSICVIESSDKSIAQTVVNNTKSKNQKILVMNSMQSVTSQDVVNGTNYISIMESNLAILKEALN</sequence>
<dbReference type="PANTHER" id="PTHR42953">
    <property type="entry name" value="HIGH-AFFINITY ZINC UPTAKE SYSTEM PROTEIN ZNUA-RELATED"/>
    <property type="match status" value="1"/>
</dbReference>
<evidence type="ECO:0000256" key="4">
    <source>
        <dbReference type="SAM" id="SignalP"/>
    </source>
</evidence>
<dbReference type="InterPro" id="IPR050492">
    <property type="entry name" value="Bact_metal-bind_prot9"/>
</dbReference>
<protein>
    <submittedName>
        <fullName evidence="5">Zinc transport system substrate-binding protein</fullName>
    </submittedName>
</protein>
<dbReference type="InterPro" id="IPR006127">
    <property type="entry name" value="ZnuA-like"/>
</dbReference>
<dbReference type="Gene3D" id="3.40.50.1980">
    <property type="entry name" value="Nitrogenase molybdenum iron protein domain"/>
    <property type="match status" value="2"/>
</dbReference>
<dbReference type="GO" id="GO:0046872">
    <property type="term" value="F:metal ion binding"/>
    <property type="evidence" value="ECO:0007669"/>
    <property type="project" value="InterPro"/>
</dbReference>
<feature type="signal peptide" evidence="4">
    <location>
        <begin position="1"/>
        <end position="24"/>
    </location>
</feature>
<dbReference type="Pfam" id="PF01297">
    <property type="entry name" value="ZnuA"/>
    <property type="match status" value="1"/>
</dbReference>
<reference evidence="5 6" key="1">
    <citation type="submission" date="2019-07" db="EMBL/GenBank/DDBJ databases">
        <title>Genomic Encyclopedia of Type Strains, Phase I: the one thousand microbial genomes (KMG-I) project.</title>
        <authorList>
            <person name="Kyrpides N."/>
        </authorList>
    </citation>
    <scope>NUCLEOTIDE SEQUENCE [LARGE SCALE GENOMIC DNA]</scope>
    <source>
        <strain evidence="5 6">DSM 13558</strain>
    </source>
</reference>
<comment type="similarity">
    <text evidence="1">Belongs to the bacterial solute-binding protein 9 family.</text>
</comment>
<proteinExistence type="inferred from homology"/>
<dbReference type="Proteomes" id="UP000315343">
    <property type="component" value="Unassembled WGS sequence"/>
</dbReference>
<dbReference type="PROSITE" id="PS51257">
    <property type="entry name" value="PROKAR_LIPOPROTEIN"/>
    <property type="match status" value="1"/>
</dbReference>